<sequence length="721" mass="81654">MEDVIRVDDDWYVLASSSRTDDRTRVLKQDETFCLFDRYGDIQHIGAGEQGLYHEGTRFLSCYELTINNLRPLLLNSTVKQDNSAMTVDLTTPDIFSGNKISIHSGTLHIFRAKYLLGGAQYEHLRMINYGQHVLTTTIEIKFAADYYDIFQVRGIKREKTGTRLPQKDFKCSVRLGYKGLDDIERYTVITFSEEIKLIAPDTIQLQCKLEPHEEGNCYISISCQTGNEVNKPLPYETVVQQTNESIRLLSSKRASLFSSNEQFNDWINRSAADLNMLTTDTPHGPYPYAGVPWFSTAFGRDGIITALQYLWLYPDVARGVLAFLSATQATTLDPAIDSEPGKILHETRAGEMAELGEIPFKAYYGTIDATPLYIVLAGKYYKRTGDRPFIESIWHNLERALEWIDKYGDRDGDGFVEYYRESDNGLVQQGWKDSNDSIFHHDGKPAEGPIALVEVQGYVYHAKKTMADFYKLFGETLRYQQLIADAARLKTKFNDVFWSDRISTYVIALDGNKKQCEVTSSNAGHTLYSGIASREYARRVADTLTSDDSFSGWGIRTLAKSERRYNPMSYHNGSIWPHDNSLIVMGLAKYGFYDKALKILTGMFDTSINMDLNRLPELFCGFDRLPAQGPTLYPVACAPQAWASGALFGMIQACLGLTFSAEKPQIRFHYPQLPDYLQRLQISNLRFGNAVIDLSLRRHLNDVGINVIRKEGDIGIVVTL</sequence>
<feature type="domain" description="Putative glycogen debranching enzyme N-terminal" evidence="1">
    <location>
        <begin position="27"/>
        <end position="217"/>
    </location>
</feature>
<evidence type="ECO:0000259" key="2">
    <source>
        <dbReference type="Pfam" id="PF22422"/>
    </source>
</evidence>
<dbReference type="GO" id="GO:0005975">
    <property type="term" value="P:carbohydrate metabolic process"/>
    <property type="evidence" value="ECO:0007669"/>
    <property type="project" value="InterPro"/>
</dbReference>
<accession>A0A3B0ZZA3</accession>
<dbReference type="Pfam" id="PF22422">
    <property type="entry name" value="MGH1-like_GH"/>
    <property type="match status" value="1"/>
</dbReference>
<evidence type="ECO:0000313" key="3">
    <source>
        <dbReference type="EMBL" id="VAW92697.1"/>
    </source>
</evidence>
<dbReference type="Pfam" id="PF14742">
    <property type="entry name" value="GDE_N_bis"/>
    <property type="match status" value="1"/>
</dbReference>
<protein>
    <submittedName>
        <fullName evidence="3">Glycogen debranching enzyme</fullName>
    </submittedName>
</protein>
<dbReference type="InterPro" id="IPR032856">
    <property type="entry name" value="GDE_N_bis"/>
</dbReference>
<dbReference type="Gene3D" id="1.50.10.10">
    <property type="match status" value="1"/>
</dbReference>
<feature type="domain" description="Mannosylglycerate hydrolase MGH1-like glycoside hydrolase" evidence="2">
    <location>
        <begin position="307"/>
        <end position="607"/>
    </location>
</feature>
<dbReference type="InterPro" id="IPR008928">
    <property type="entry name" value="6-hairpin_glycosidase_sf"/>
</dbReference>
<dbReference type="SUPFAM" id="SSF48208">
    <property type="entry name" value="Six-hairpin glycosidases"/>
    <property type="match status" value="1"/>
</dbReference>
<gene>
    <name evidence="3" type="ORF">MNBD_GAMMA21-571</name>
</gene>
<dbReference type="AlphaFoldDB" id="A0A3B0ZZA3"/>
<evidence type="ECO:0000259" key="1">
    <source>
        <dbReference type="Pfam" id="PF14742"/>
    </source>
</evidence>
<dbReference type="EMBL" id="UOFR01000015">
    <property type="protein sequence ID" value="VAW92697.1"/>
    <property type="molecule type" value="Genomic_DNA"/>
</dbReference>
<proteinExistence type="predicted"/>
<dbReference type="InterPro" id="IPR012341">
    <property type="entry name" value="6hp_glycosidase-like_sf"/>
</dbReference>
<dbReference type="InterPro" id="IPR054491">
    <property type="entry name" value="MGH1-like_GH"/>
</dbReference>
<organism evidence="3">
    <name type="scientific">hydrothermal vent metagenome</name>
    <dbReference type="NCBI Taxonomy" id="652676"/>
    <lineage>
        <taxon>unclassified sequences</taxon>
        <taxon>metagenomes</taxon>
        <taxon>ecological metagenomes</taxon>
    </lineage>
</organism>
<reference evidence="3" key="1">
    <citation type="submission" date="2018-06" db="EMBL/GenBank/DDBJ databases">
        <authorList>
            <person name="Zhirakovskaya E."/>
        </authorList>
    </citation>
    <scope>NUCLEOTIDE SEQUENCE</scope>
</reference>
<name>A0A3B0ZZA3_9ZZZZ</name>